<sequence>MEVQRSSGPQQTNSSSMCESTQRSGEPRRKKMDERSAPSEMARIITDPVTGKCYCRGKVLGKGGFAKCYEMTDLSTSKVYAAKIIPHARVSKPHQREKIDREIELHKVLHHKHIVHFYHHFEDKENIYILLEYCSRKSLAHILKARKVLTEPEVRYYLRQIVSGLRYLHEQEILHRDLKLGNFFVSESMELKVGDFGLAAKLEPAGNRRKTICGTPNYLSPEVLNKQGHGCESDIWALGCVMYTMLLGRPPFETTNLKETYRCIREARYSLPSSLSPQAKQLIASLLAKIPEDRPNLDHILRHDFFTQGFSPERLPASCCHSAPDFHVSSPAKSFFKKAAAALFGGRRDKVKYYETLSEYDVKLNEPLLLLLLLLLLLGLEDSTTGSVAETVASVLRGCLESMPKADDIPQCSNSCSLQWVTKWVDYSNKYGFGYQLSDHTVGVLFNNGTHMSLLPDRKTIHYYAELGQRSVFPTCEVPEHFVGQVTVLKYFSHYMEENLMDGGDLGSMTDAHMPRLYLLQWLKSDRALMMLFNDGTFQINFYHDHTKIILCCQRDEYMLTYINEDRVSKTFKLSSLLTSGCPTDLRERMVYSLNMLLQRCS</sequence>
<keyword evidence="15" id="KW-0539">Nucleus</keyword>
<comment type="catalytic activity">
    <reaction evidence="17 20">
        <text>L-threonyl-[protein] + ATP = O-phospho-L-threonyl-[protein] + ADP + H(+)</text>
        <dbReference type="Rhea" id="RHEA:46608"/>
        <dbReference type="Rhea" id="RHEA-COMP:11060"/>
        <dbReference type="Rhea" id="RHEA-COMP:11605"/>
        <dbReference type="ChEBI" id="CHEBI:15378"/>
        <dbReference type="ChEBI" id="CHEBI:30013"/>
        <dbReference type="ChEBI" id="CHEBI:30616"/>
        <dbReference type="ChEBI" id="CHEBI:61977"/>
        <dbReference type="ChEBI" id="CHEBI:456216"/>
        <dbReference type="EC" id="2.7.11.21"/>
    </reaction>
</comment>
<dbReference type="InterPro" id="IPR033701">
    <property type="entry name" value="POLO_box_1"/>
</dbReference>
<keyword evidence="5 20" id="KW-0723">Serine/threonine-protein kinase</keyword>
<feature type="domain" description="POLO box" evidence="23">
    <location>
        <begin position="518"/>
        <end position="602"/>
    </location>
</feature>
<evidence type="ECO:0000256" key="2">
    <source>
        <dbReference type="ARBA" id="ARBA00004555"/>
    </source>
</evidence>
<evidence type="ECO:0000256" key="16">
    <source>
        <dbReference type="ARBA" id="ARBA00023306"/>
    </source>
</evidence>
<evidence type="ECO:0000256" key="9">
    <source>
        <dbReference type="ARBA" id="ARBA00022741"/>
    </source>
</evidence>
<evidence type="ECO:0000256" key="7">
    <source>
        <dbReference type="ARBA" id="ARBA00022703"/>
    </source>
</evidence>
<dbReference type="FunFam" id="3.30.200.20:FF:000091">
    <property type="entry name" value="Serine/threonine-protein kinase PLK"/>
    <property type="match status" value="1"/>
</dbReference>
<protein>
    <recommendedName>
        <fullName evidence="20">Serine/threonine-protein kinase PLK</fullName>
        <ecNumber evidence="20">2.7.11.21</ecNumber>
    </recommendedName>
    <alternativeName>
        <fullName evidence="20">Polo-like kinase</fullName>
    </alternativeName>
</protein>
<dbReference type="GO" id="GO:0006974">
    <property type="term" value="P:DNA damage response"/>
    <property type="evidence" value="ECO:0007669"/>
    <property type="project" value="UniProtKB-KW"/>
</dbReference>
<keyword evidence="6 20" id="KW-0808">Transferase</keyword>
<dbReference type="Pfam" id="PF00069">
    <property type="entry name" value="Pkinase"/>
    <property type="match status" value="1"/>
</dbReference>
<evidence type="ECO:0000256" key="6">
    <source>
        <dbReference type="ARBA" id="ARBA00022679"/>
    </source>
</evidence>
<dbReference type="InterPro" id="IPR036947">
    <property type="entry name" value="POLO_box_dom_sf"/>
</dbReference>
<dbReference type="CDD" id="cd13118">
    <property type="entry name" value="POLO_box_1"/>
    <property type="match status" value="1"/>
</dbReference>
<dbReference type="InterPro" id="IPR011009">
    <property type="entry name" value="Kinase-like_dom_sf"/>
</dbReference>
<dbReference type="GO" id="GO:0000776">
    <property type="term" value="C:kinetochore"/>
    <property type="evidence" value="ECO:0007669"/>
    <property type="project" value="TreeGrafter"/>
</dbReference>
<dbReference type="PANTHER" id="PTHR24345">
    <property type="entry name" value="SERINE/THREONINE-PROTEIN KINASE PLK"/>
    <property type="match status" value="1"/>
</dbReference>
<dbReference type="GO" id="GO:0005794">
    <property type="term" value="C:Golgi apparatus"/>
    <property type="evidence" value="ECO:0007669"/>
    <property type="project" value="UniProtKB-SubCell"/>
</dbReference>
<dbReference type="GO" id="GO:0005524">
    <property type="term" value="F:ATP binding"/>
    <property type="evidence" value="ECO:0007669"/>
    <property type="project" value="UniProtKB-UniRule"/>
</dbReference>
<feature type="compositionally biased region" description="Polar residues" evidence="21">
    <location>
        <begin position="1"/>
        <end position="24"/>
    </location>
</feature>
<evidence type="ECO:0000256" key="10">
    <source>
        <dbReference type="ARBA" id="ARBA00022763"/>
    </source>
</evidence>
<dbReference type="FunFam" id="1.10.510.10:FF:000189">
    <property type="entry name" value="Serine/threonine-protein kinase PLK"/>
    <property type="match status" value="1"/>
</dbReference>
<gene>
    <name evidence="24" type="primary">plk2b</name>
</gene>
<dbReference type="AlphaFoldDB" id="A0A8C4HZ07"/>
<dbReference type="Gene3D" id="1.10.510.10">
    <property type="entry name" value="Transferase(Phosphotransferase) domain 1"/>
    <property type="match status" value="1"/>
</dbReference>
<evidence type="ECO:0000256" key="5">
    <source>
        <dbReference type="ARBA" id="ARBA00022527"/>
    </source>
</evidence>
<dbReference type="GO" id="GO:0005813">
    <property type="term" value="C:centrosome"/>
    <property type="evidence" value="ECO:0007669"/>
    <property type="project" value="UniProtKB-SubCell"/>
</dbReference>
<keyword evidence="10" id="KW-0227">DNA damage</keyword>
<evidence type="ECO:0000313" key="24">
    <source>
        <dbReference type="Ensembl" id="ENSDLAP00005050147.1"/>
    </source>
</evidence>
<reference evidence="24" key="2">
    <citation type="submission" date="2025-09" db="UniProtKB">
        <authorList>
            <consortium name="Ensembl"/>
        </authorList>
    </citation>
    <scope>IDENTIFICATION</scope>
</reference>
<dbReference type="PROSITE" id="PS00108">
    <property type="entry name" value="PROTEIN_KINASE_ST"/>
    <property type="match status" value="1"/>
</dbReference>
<dbReference type="PANTHER" id="PTHR24345:SF44">
    <property type="entry name" value="SERINE_THREONINE-PROTEIN KINASE PLK2"/>
    <property type="match status" value="1"/>
</dbReference>
<dbReference type="FunFam" id="3.30.1120.30:FF:000001">
    <property type="entry name" value="Serine/threonine-protein kinase PLK"/>
    <property type="match status" value="1"/>
</dbReference>
<dbReference type="SUPFAM" id="SSF56112">
    <property type="entry name" value="Protein kinase-like (PK-like)"/>
    <property type="match status" value="1"/>
</dbReference>
<evidence type="ECO:0000256" key="3">
    <source>
        <dbReference type="ARBA" id="ARBA00004604"/>
    </source>
</evidence>
<evidence type="ECO:0000256" key="11">
    <source>
        <dbReference type="ARBA" id="ARBA00022777"/>
    </source>
</evidence>
<dbReference type="Pfam" id="PF00659">
    <property type="entry name" value="POLO_box"/>
    <property type="match status" value="2"/>
</dbReference>
<keyword evidence="8" id="KW-0677">Repeat</keyword>
<evidence type="ECO:0000256" key="4">
    <source>
        <dbReference type="ARBA" id="ARBA00022490"/>
    </source>
</evidence>
<evidence type="ECO:0000259" key="22">
    <source>
        <dbReference type="PROSITE" id="PS50011"/>
    </source>
</evidence>
<evidence type="ECO:0000256" key="20">
    <source>
        <dbReference type="RuleBase" id="RU361162"/>
    </source>
</evidence>
<evidence type="ECO:0000256" key="1">
    <source>
        <dbReference type="ARBA" id="ARBA00004300"/>
    </source>
</evidence>
<dbReference type="GO" id="GO:0023051">
    <property type="term" value="P:regulation of signaling"/>
    <property type="evidence" value="ECO:0007669"/>
    <property type="project" value="UniProtKB-ARBA"/>
</dbReference>
<feature type="domain" description="POLO box" evidence="23">
    <location>
        <begin position="420"/>
        <end position="498"/>
    </location>
</feature>
<keyword evidence="4" id="KW-0963">Cytoplasm</keyword>
<comment type="subcellular location">
    <subcellularLocation>
        <location evidence="1">Cytoplasm</location>
        <location evidence="1">Cytoskeleton</location>
        <location evidence="1">Microtubule organizing center</location>
        <location evidence="1">Centrosome</location>
    </subcellularLocation>
    <subcellularLocation>
        <location evidence="2">Golgi apparatus</location>
    </subcellularLocation>
    <subcellularLocation>
        <location evidence="3">Nucleus</location>
        <location evidence="3">Nucleolus</location>
    </subcellularLocation>
</comment>
<keyword evidence="25" id="KW-1185">Reference proteome</keyword>
<evidence type="ECO:0000313" key="25">
    <source>
        <dbReference type="Proteomes" id="UP000694389"/>
    </source>
</evidence>
<keyword evidence="14" id="KW-0206">Cytoskeleton</keyword>
<dbReference type="PROSITE" id="PS50078">
    <property type="entry name" value="POLO_BOX"/>
    <property type="match status" value="2"/>
</dbReference>
<dbReference type="InterPro" id="IPR000719">
    <property type="entry name" value="Prot_kinase_dom"/>
</dbReference>
<dbReference type="InterPro" id="IPR008271">
    <property type="entry name" value="Ser/Thr_kinase_AS"/>
</dbReference>
<keyword evidence="13" id="KW-0333">Golgi apparatus</keyword>
<comment type="similarity">
    <text evidence="20">Belongs to the protein kinase superfamily. Ser/Thr protein kinase family. CDC5/Polo subfamily.</text>
</comment>
<dbReference type="GO" id="GO:0007052">
    <property type="term" value="P:mitotic spindle organization"/>
    <property type="evidence" value="ECO:0007669"/>
    <property type="project" value="TreeGrafter"/>
</dbReference>
<reference evidence="24" key="1">
    <citation type="submission" date="2025-08" db="UniProtKB">
        <authorList>
            <consortium name="Ensembl"/>
        </authorList>
    </citation>
    <scope>IDENTIFICATION</scope>
</reference>
<evidence type="ECO:0000256" key="12">
    <source>
        <dbReference type="ARBA" id="ARBA00022840"/>
    </source>
</evidence>
<dbReference type="Gene3D" id="3.30.200.20">
    <property type="entry name" value="Phosphorylase Kinase, domain 1"/>
    <property type="match status" value="1"/>
</dbReference>
<proteinExistence type="inferred from homology"/>
<evidence type="ECO:0000256" key="17">
    <source>
        <dbReference type="ARBA" id="ARBA00047802"/>
    </source>
</evidence>
<keyword evidence="7" id="KW-0053">Apoptosis</keyword>
<dbReference type="PROSITE" id="PS50011">
    <property type="entry name" value="PROTEIN_KINASE_DOM"/>
    <property type="match status" value="1"/>
</dbReference>
<keyword evidence="9 19" id="KW-0547">Nucleotide-binding</keyword>
<keyword evidence="12 19" id="KW-0067">ATP-binding</keyword>
<comment type="catalytic activity">
    <reaction evidence="18">
        <text>L-seryl-[protein] + ATP = O-phospho-L-seryl-[protein] + ADP + H(+)</text>
        <dbReference type="Rhea" id="RHEA:17989"/>
        <dbReference type="Rhea" id="RHEA-COMP:9863"/>
        <dbReference type="Rhea" id="RHEA-COMP:11604"/>
        <dbReference type="ChEBI" id="CHEBI:15378"/>
        <dbReference type="ChEBI" id="CHEBI:29999"/>
        <dbReference type="ChEBI" id="CHEBI:30616"/>
        <dbReference type="ChEBI" id="CHEBI:83421"/>
        <dbReference type="ChEBI" id="CHEBI:456216"/>
        <dbReference type="EC" id="2.7.11.21"/>
    </reaction>
</comment>
<evidence type="ECO:0000256" key="21">
    <source>
        <dbReference type="SAM" id="MobiDB-lite"/>
    </source>
</evidence>
<dbReference type="SMART" id="SM00220">
    <property type="entry name" value="S_TKc"/>
    <property type="match status" value="1"/>
</dbReference>
<evidence type="ECO:0000256" key="14">
    <source>
        <dbReference type="ARBA" id="ARBA00023212"/>
    </source>
</evidence>
<accession>A0A8C4HZ07</accession>
<dbReference type="Proteomes" id="UP000694389">
    <property type="component" value="Unassembled WGS sequence"/>
</dbReference>
<evidence type="ECO:0000256" key="8">
    <source>
        <dbReference type="ARBA" id="ARBA00022737"/>
    </source>
</evidence>
<dbReference type="GO" id="GO:0010646">
    <property type="term" value="P:regulation of cell communication"/>
    <property type="evidence" value="ECO:0007669"/>
    <property type="project" value="UniProtKB-ARBA"/>
</dbReference>
<evidence type="ECO:0000256" key="18">
    <source>
        <dbReference type="ARBA" id="ARBA00048347"/>
    </source>
</evidence>
<dbReference type="InterPro" id="IPR033695">
    <property type="entry name" value="POLO_box_2"/>
</dbReference>
<evidence type="ECO:0000256" key="19">
    <source>
        <dbReference type="PROSITE-ProRule" id="PRU10141"/>
    </source>
</evidence>
<feature type="region of interest" description="Disordered" evidence="21">
    <location>
        <begin position="1"/>
        <end position="41"/>
    </location>
</feature>
<dbReference type="GO" id="GO:0004674">
    <property type="term" value="F:protein serine/threonine kinase activity"/>
    <property type="evidence" value="ECO:0007669"/>
    <property type="project" value="UniProtKB-KW"/>
</dbReference>
<dbReference type="GO" id="GO:0000922">
    <property type="term" value="C:spindle pole"/>
    <property type="evidence" value="ECO:0007669"/>
    <property type="project" value="TreeGrafter"/>
</dbReference>
<keyword evidence="11 20" id="KW-0418">Kinase</keyword>
<dbReference type="Gene3D" id="3.30.1120.30">
    <property type="entry name" value="POLO box domain"/>
    <property type="match status" value="2"/>
</dbReference>
<dbReference type="GeneTree" id="ENSGT00940000158739"/>
<keyword evidence="16" id="KW-0131">Cell cycle</keyword>
<dbReference type="InterPro" id="IPR000959">
    <property type="entry name" value="POLO_box_dom"/>
</dbReference>
<evidence type="ECO:0000256" key="13">
    <source>
        <dbReference type="ARBA" id="ARBA00023034"/>
    </source>
</evidence>
<organism evidence="24 25">
    <name type="scientific">Dicentrarchus labrax</name>
    <name type="common">European seabass</name>
    <name type="synonym">Morone labrax</name>
    <dbReference type="NCBI Taxonomy" id="13489"/>
    <lineage>
        <taxon>Eukaryota</taxon>
        <taxon>Metazoa</taxon>
        <taxon>Chordata</taxon>
        <taxon>Craniata</taxon>
        <taxon>Vertebrata</taxon>
        <taxon>Euteleostomi</taxon>
        <taxon>Actinopterygii</taxon>
        <taxon>Neopterygii</taxon>
        <taxon>Teleostei</taxon>
        <taxon>Neoteleostei</taxon>
        <taxon>Acanthomorphata</taxon>
        <taxon>Eupercaria</taxon>
        <taxon>Moronidae</taxon>
        <taxon>Dicentrarchus</taxon>
    </lineage>
</organism>
<evidence type="ECO:0000256" key="15">
    <source>
        <dbReference type="ARBA" id="ARBA00023242"/>
    </source>
</evidence>
<dbReference type="GO" id="GO:0005730">
    <property type="term" value="C:nucleolus"/>
    <property type="evidence" value="ECO:0007669"/>
    <property type="project" value="UniProtKB-SubCell"/>
</dbReference>
<name>A0A8C4HZ07_DICLA</name>
<feature type="compositionally biased region" description="Basic and acidic residues" evidence="21">
    <location>
        <begin position="25"/>
        <end position="37"/>
    </location>
</feature>
<feature type="domain" description="Protein kinase" evidence="22">
    <location>
        <begin position="54"/>
        <end position="306"/>
    </location>
</feature>
<dbReference type="InterPro" id="IPR017441">
    <property type="entry name" value="Protein_kinase_ATP_BS"/>
</dbReference>
<dbReference type="SUPFAM" id="SSF82615">
    <property type="entry name" value="Polo-box domain"/>
    <property type="match status" value="2"/>
</dbReference>
<evidence type="ECO:0000259" key="23">
    <source>
        <dbReference type="PROSITE" id="PS50078"/>
    </source>
</evidence>
<dbReference type="Ensembl" id="ENSDLAT00005053440.2">
    <property type="protein sequence ID" value="ENSDLAP00005050147.1"/>
    <property type="gene ID" value="ENSDLAG00005021659.2"/>
</dbReference>
<dbReference type="EC" id="2.7.11.21" evidence="20"/>
<dbReference type="CDD" id="cd13117">
    <property type="entry name" value="POLO_box_2"/>
    <property type="match status" value="1"/>
</dbReference>
<dbReference type="GO" id="GO:0006915">
    <property type="term" value="P:apoptotic process"/>
    <property type="evidence" value="ECO:0007669"/>
    <property type="project" value="UniProtKB-KW"/>
</dbReference>
<feature type="binding site" evidence="19">
    <location>
        <position position="83"/>
    </location>
    <ligand>
        <name>ATP</name>
        <dbReference type="ChEBI" id="CHEBI:30616"/>
    </ligand>
</feature>
<dbReference type="PROSITE" id="PS00107">
    <property type="entry name" value="PROTEIN_KINASE_ATP"/>
    <property type="match status" value="1"/>
</dbReference>